<dbReference type="EMBL" id="AP012279">
    <property type="protein sequence ID" value="BAL74574.1"/>
    <property type="molecule type" value="Genomic_DNA"/>
</dbReference>
<feature type="transmembrane region" description="Helical" evidence="1">
    <location>
        <begin position="98"/>
        <end position="115"/>
    </location>
</feature>
<dbReference type="Pfam" id="PF04632">
    <property type="entry name" value="FUSC"/>
    <property type="match status" value="2"/>
</dbReference>
<keyword evidence="3" id="KW-1185">Reference proteome</keyword>
<keyword evidence="1" id="KW-0472">Membrane</keyword>
<dbReference type="GO" id="GO:0022857">
    <property type="term" value="F:transmembrane transporter activity"/>
    <property type="evidence" value="ECO:0007669"/>
    <property type="project" value="InterPro"/>
</dbReference>
<dbReference type="RefSeq" id="WP_014439973.1">
    <property type="nucleotide sequence ID" value="NC_017082.1"/>
</dbReference>
<feature type="transmembrane region" description="Helical" evidence="1">
    <location>
        <begin position="398"/>
        <end position="416"/>
    </location>
</feature>
<name>A0AAI8QAT6_9BRAD</name>
<feature type="transmembrane region" description="Helical" evidence="1">
    <location>
        <begin position="122"/>
        <end position="140"/>
    </location>
</feature>
<keyword evidence="1" id="KW-0812">Transmembrane</keyword>
<feature type="transmembrane region" description="Helical" evidence="1">
    <location>
        <begin position="369"/>
        <end position="391"/>
    </location>
</feature>
<evidence type="ECO:0008006" key="4">
    <source>
        <dbReference type="Google" id="ProtNLM"/>
    </source>
</evidence>
<dbReference type="InterPro" id="IPR006726">
    <property type="entry name" value="PHBA_efflux_AaeB/fusaric-R"/>
</dbReference>
<evidence type="ECO:0000313" key="3">
    <source>
        <dbReference type="Proteomes" id="UP000007886"/>
    </source>
</evidence>
<evidence type="ECO:0000313" key="2">
    <source>
        <dbReference type="EMBL" id="BAL74574.1"/>
    </source>
</evidence>
<reference evidence="2 3" key="1">
    <citation type="journal article" date="2012" name="Microbes Environ.">
        <title>Complete genome sequence of Bradyrhizobium sp. S23321: insights into symbiosis evolution in soil oligotrophs.</title>
        <authorList>
            <person name="Okubo T."/>
            <person name="Tsukui T."/>
            <person name="Maita H."/>
            <person name="Okamoto S."/>
            <person name="Oshima K."/>
            <person name="Fujisawa T."/>
            <person name="Saito A."/>
            <person name="Futamata H."/>
            <person name="Hattori R."/>
            <person name="Shimomura Y."/>
            <person name="Haruta S."/>
            <person name="Morimoto S."/>
            <person name="Wang Y."/>
            <person name="Sakai Y."/>
            <person name="Hattori M."/>
            <person name="Aizawa S."/>
            <person name="Nagashima K.V.P."/>
            <person name="Masuda S."/>
            <person name="Hattori T."/>
            <person name="Yamashita A."/>
            <person name="Bao Z."/>
            <person name="Hayatsu M."/>
            <person name="Kajiya-Kanegae H."/>
            <person name="Yoshinaga I."/>
            <person name="Sakamoto K."/>
            <person name="Toyota K."/>
            <person name="Nakao M."/>
            <person name="Kohara M."/>
            <person name="Anda M."/>
            <person name="Niwa R."/>
            <person name="Jung-Hwan P."/>
            <person name="Sameshima-Saito R."/>
            <person name="Tokuda S."/>
            <person name="Yamamoto S."/>
            <person name="Yamamoto S."/>
            <person name="Yokoyama T."/>
            <person name="Akutsu T."/>
            <person name="Nakamura Y."/>
            <person name="Nakahira-Yanaka Y."/>
            <person name="Takada Hoshino Y."/>
            <person name="Hirakawa H."/>
            <person name="Mitsui H."/>
            <person name="Terasawa K."/>
            <person name="Itakura M."/>
            <person name="Sato S."/>
            <person name="Ikeda-Ohtsubo W."/>
            <person name="Sakakura N."/>
            <person name="Kaminuma E."/>
            <person name="Minamisawa K."/>
        </authorList>
    </citation>
    <scope>NUCLEOTIDE SEQUENCE [LARGE SCALE GENOMIC DNA]</scope>
    <source>
        <strain evidence="2 3">S23321</strain>
    </source>
</reference>
<dbReference type="GO" id="GO:0005886">
    <property type="term" value="C:plasma membrane"/>
    <property type="evidence" value="ECO:0007669"/>
    <property type="project" value="InterPro"/>
</dbReference>
<proteinExistence type="predicted"/>
<protein>
    <recommendedName>
        <fullName evidence="4">FUSC family protein</fullName>
    </recommendedName>
</protein>
<keyword evidence="1" id="KW-1133">Transmembrane helix</keyword>
<feature type="transmembrane region" description="Helical" evidence="1">
    <location>
        <begin position="327"/>
        <end position="357"/>
    </location>
</feature>
<accession>A0AAI8QAT6</accession>
<sequence length="627" mass="65172">MPVNATSAAAPRPLLLAGFPASSWAFALRIWLAMLLALYVSFWLELESPTSAALTVAILALPTRGQGMEKAGYRLLATAIGVIASIAIAGMFSQTGGLLLAVLGIWVGLCAYMAGMLDGNRAYAAALCCITVALIAVEQIDTPLQVFPTGVARGAAIGIGVLAVALVNEVLAAPDYHPVLASRIEALHRRVVELAQGAERGQSPSAAVAASMLHDIAAVRPEIASLTTESSIGTARMAAARSALVDLVSALSLGRMLAALSAKSAPAPDAAGLTAMSRSWVRTEISRKNAQVRSSLDALREGTRPYRAWSAPLYRSRRIAAETGARAGISFTLIAIFFVLTGWPTTELCLALVAVIIGLGSTSPSPRSFTMVAIMASSIACALGGILKYLVFNGVSEFQLLAIGLAPVVIGLGLLISLPNPMLSSLSRLVLVFTLAVLAPTNPQSYDPEVFLVTSLFVCLSTTLVFAAQILLPPLSGDRRVRLLLGEARRELSQSDGGPAHHLAPEEAAFRDAARIEQILTANGPSAIDDQIADEAMRCFDQAEALRRCSAELDLMGQGPLAEAAQAAREALARQNGGAILAAAAALRQAAARSNMPASAAIAVLVAASAAFAPSQSPTDFSQGERP</sequence>
<dbReference type="AlphaFoldDB" id="A0AAI8QAT6"/>
<feature type="transmembrane region" description="Helical" evidence="1">
    <location>
        <begin position="451"/>
        <end position="472"/>
    </location>
</feature>
<gene>
    <name evidence="2" type="ORF">S23_13570</name>
</gene>
<feature type="transmembrane region" description="Helical" evidence="1">
    <location>
        <begin position="146"/>
        <end position="167"/>
    </location>
</feature>
<feature type="transmembrane region" description="Helical" evidence="1">
    <location>
        <begin position="24"/>
        <end position="44"/>
    </location>
</feature>
<dbReference type="KEGG" id="brs:S23_13570"/>
<organism evidence="2 3">
    <name type="scientific">Bradyrhizobium cosmicum</name>
    <dbReference type="NCBI Taxonomy" id="1404864"/>
    <lineage>
        <taxon>Bacteria</taxon>
        <taxon>Pseudomonadati</taxon>
        <taxon>Pseudomonadota</taxon>
        <taxon>Alphaproteobacteria</taxon>
        <taxon>Hyphomicrobiales</taxon>
        <taxon>Nitrobacteraceae</taxon>
        <taxon>Bradyrhizobium</taxon>
    </lineage>
</organism>
<evidence type="ECO:0000256" key="1">
    <source>
        <dbReference type="SAM" id="Phobius"/>
    </source>
</evidence>
<feature type="transmembrane region" description="Helical" evidence="1">
    <location>
        <begin position="73"/>
        <end position="92"/>
    </location>
</feature>
<dbReference type="Proteomes" id="UP000007886">
    <property type="component" value="Chromosome"/>
</dbReference>